<evidence type="ECO:0000259" key="4">
    <source>
        <dbReference type="SMART" id="SM01117"/>
    </source>
</evidence>
<dbReference type="EMBL" id="CAKOGP040000113">
    <property type="protein sequence ID" value="CAJ1930757.1"/>
    <property type="molecule type" value="Genomic_DNA"/>
</dbReference>
<dbReference type="SUPFAM" id="SSF55856">
    <property type="entry name" value="Cytochrome b5-like heme/steroid binding domain"/>
    <property type="match status" value="1"/>
</dbReference>
<keyword evidence="6" id="KW-1185">Reference proteome</keyword>
<feature type="region of interest" description="Disordered" evidence="2">
    <location>
        <begin position="231"/>
        <end position="280"/>
    </location>
</feature>
<feature type="compositionally biased region" description="Acidic residues" evidence="2">
    <location>
        <begin position="238"/>
        <end position="251"/>
    </location>
</feature>
<reference evidence="5" key="1">
    <citation type="submission" date="2023-08" db="EMBL/GenBank/DDBJ databases">
        <authorList>
            <person name="Audoor S."/>
            <person name="Bilcke G."/>
        </authorList>
    </citation>
    <scope>NUCLEOTIDE SEQUENCE</scope>
</reference>
<feature type="signal peptide" evidence="3">
    <location>
        <begin position="1"/>
        <end position="15"/>
    </location>
</feature>
<dbReference type="AlphaFoldDB" id="A0AAD2CNE1"/>
<keyword evidence="3" id="KW-0732">Signal</keyword>
<sequence length="280" mass="31143">MNLLWHVAAPLVSLAVFVAQKKNQINNFLMGFFRDIGRIKAKNRRLQKASAMIASTPTNEASNWDILLKRDDPLEGIDLDANDDLLTNGESDPDAPATSSLTTFTLAELSEYGNGQNGNPILLSLFGRVYDVSEGTKFYGEGGKYHIFAGHDITYALSTGCKTLECVDVRRSAQEAEQEEESKHVLEDLTEKQLKEGKRWLSFFHLHDKYNLVGRLEEDRDSWLDALVDSDIKKDKEEDQGEEGVQDEQGVETECGGNEAKENEEVNAEGGEQAIPADSN</sequence>
<name>A0AAD2CNE1_9STRA</name>
<dbReference type="InterPro" id="IPR001199">
    <property type="entry name" value="Cyt_B5-like_heme/steroid-bd"/>
</dbReference>
<proteinExistence type="inferred from homology"/>
<dbReference type="Proteomes" id="UP001295423">
    <property type="component" value="Unassembled WGS sequence"/>
</dbReference>
<evidence type="ECO:0000313" key="5">
    <source>
        <dbReference type="EMBL" id="CAJ1930757.1"/>
    </source>
</evidence>
<gene>
    <name evidence="5" type="ORF">CYCCA115_LOCUS2072</name>
</gene>
<dbReference type="PANTHER" id="PTHR10281">
    <property type="entry name" value="MEMBRANE-ASSOCIATED PROGESTERONE RECEPTOR COMPONENT-RELATED"/>
    <property type="match status" value="1"/>
</dbReference>
<dbReference type="InterPro" id="IPR050577">
    <property type="entry name" value="MAPR/NEUFC/NENF-like"/>
</dbReference>
<evidence type="ECO:0000313" key="6">
    <source>
        <dbReference type="Proteomes" id="UP001295423"/>
    </source>
</evidence>
<protein>
    <recommendedName>
        <fullName evidence="4">Cytochrome b5 heme-binding domain-containing protein</fullName>
    </recommendedName>
</protein>
<dbReference type="Gene3D" id="3.10.120.10">
    <property type="entry name" value="Cytochrome b5-like heme/steroid binding domain"/>
    <property type="match status" value="1"/>
</dbReference>
<organism evidence="5 6">
    <name type="scientific">Cylindrotheca closterium</name>
    <dbReference type="NCBI Taxonomy" id="2856"/>
    <lineage>
        <taxon>Eukaryota</taxon>
        <taxon>Sar</taxon>
        <taxon>Stramenopiles</taxon>
        <taxon>Ochrophyta</taxon>
        <taxon>Bacillariophyta</taxon>
        <taxon>Bacillariophyceae</taxon>
        <taxon>Bacillariophycidae</taxon>
        <taxon>Bacillariales</taxon>
        <taxon>Bacillariaceae</taxon>
        <taxon>Cylindrotheca</taxon>
    </lineage>
</organism>
<comment type="caution">
    <text evidence="5">The sequence shown here is derived from an EMBL/GenBank/DDBJ whole genome shotgun (WGS) entry which is preliminary data.</text>
</comment>
<dbReference type="Pfam" id="PF00173">
    <property type="entry name" value="Cyt-b5"/>
    <property type="match status" value="1"/>
</dbReference>
<dbReference type="PANTHER" id="PTHR10281:SF76">
    <property type="entry name" value="CALCUTTA CUP-RELATED"/>
    <property type="match status" value="1"/>
</dbReference>
<feature type="chain" id="PRO_5042078632" description="Cytochrome b5 heme-binding domain-containing protein" evidence="3">
    <location>
        <begin position="16"/>
        <end position="280"/>
    </location>
</feature>
<dbReference type="InterPro" id="IPR036400">
    <property type="entry name" value="Cyt_B5-like_heme/steroid_sf"/>
</dbReference>
<dbReference type="SMART" id="SM01117">
    <property type="entry name" value="Cyt-b5"/>
    <property type="match status" value="1"/>
</dbReference>
<evidence type="ECO:0000256" key="1">
    <source>
        <dbReference type="ARBA" id="ARBA00038357"/>
    </source>
</evidence>
<comment type="similarity">
    <text evidence="1">Belongs to the cytochrome b5 family. MAPR subfamily.</text>
</comment>
<evidence type="ECO:0000256" key="2">
    <source>
        <dbReference type="SAM" id="MobiDB-lite"/>
    </source>
</evidence>
<accession>A0AAD2CNE1</accession>
<feature type="domain" description="Cytochrome b5 heme-binding" evidence="4">
    <location>
        <begin position="104"/>
        <end position="217"/>
    </location>
</feature>
<evidence type="ECO:0000256" key="3">
    <source>
        <dbReference type="SAM" id="SignalP"/>
    </source>
</evidence>
<dbReference type="GO" id="GO:0016020">
    <property type="term" value="C:membrane"/>
    <property type="evidence" value="ECO:0007669"/>
    <property type="project" value="TreeGrafter"/>
</dbReference>
<dbReference type="GO" id="GO:0012505">
    <property type="term" value="C:endomembrane system"/>
    <property type="evidence" value="ECO:0007669"/>
    <property type="project" value="TreeGrafter"/>
</dbReference>